<dbReference type="Proteomes" id="UP000250079">
    <property type="component" value="Chromosome"/>
</dbReference>
<gene>
    <name evidence="2" type="ORF">IMCC3135_04670</name>
</gene>
<evidence type="ECO:0000313" key="3">
    <source>
        <dbReference type="Proteomes" id="UP000250079"/>
    </source>
</evidence>
<protein>
    <recommendedName>
        <fullName evidence="4">CopC domain-containing protein</fullName>
    </recommendedName>
</protein>
<organism evidence="2 3">
    <name type="scientific">Granulosicoccus antarcticus IMCC3135</name>
    <dbReference type="NCBI Taxonomy" id="1192854"/>
    <lineage>
        <taxon>Bacteria</taxon>
        <taxon>Pseudomonadati</taxon>
        <taxon>Pseudomonadota</taxon>
        <taxon>Gammaproteobacteria</taxon>
        <taxon>Chromatiales</taxon>
        <taxon>Granulosicoccaceae</taxon>
        <taxon>Granulosicoccus</taxon>
    </lineage>
</organism>
<evidence type="ECO:0000256" key="1">
    <source>
        <dbReference type="SAM" id="SignalP"/>
    </source>
</evidence>
<dbReference type="EMBL" id="CP018632">
    <property type="protein sequence ID" value="ASJ71047.1"/>
    <property type="molecule type" value="Genomic_DNA"/>
</dbReference>
<keyword evidence="1" id="KW-0732">Signal</keyword>
<dbReference type="KEGG" id="gai:IMCC3135_04670"/>
<sequence length="246" mass="26530">MHRCLKTLLIALFTLTQFVPAVPSAHAHDAALPHQHDGVSTMQLTQFVPERTGTGLLYAQGDDVRVDVDPPLIEHDVVDESEADIRQTFVATVVDDQELDSVNLYYRFVGESSYSRFIMTQVSYSSTYIAQIPTDPNSYTAMEYYIQARDASGNRTVRGYTFSPLVRNIVPPVASSESVEAIVDSSSTEQETTGRQIPKSIYVVGGLLVLGLIASAASSSGGGSGGGDEQCDAGSCRLTVTLNPPF</sequence>
<evidence type="ECO:0000313" key="2">
    <source>
        <dbReference type="EMBL" id="ASJ71047.1"/>
    </source>
</evidence>
<evidence type="ECO:0008006" key="4">
    <source>
        <dbReference type="Google" id="ProtNLM"/>
    </source>
</evidence>
<accession>A0A2Z2NTU1</accession>
<keyword evidence="3" id="KW-1185">Reference proteome</keyword>
<name>A0A2Z2NTU1_9GAMM</name>
<reference evidence="2 3" key="1">
    <citation type="submission" date="2016-12" db="EMBL/GenBank/DDBJ databases">
        <authorList>
            <person name="Song W.-J."/>
            <person name="Kurnit D.M."/>
        </authorList>
    </citation>
    <scope>NUCLEOTIDE SEQUENCE [LARGE SCALE GENOMIC DNA]</scope>
    <source>
        <strain evidence="2 3">IMCC3135</strain>
    </source>
</reference>
<dbReference type="AlphaFoldDB" id="A0A2Z2NTU1"/>
<proteinExistence type="predicted"/>
<feature type="signal peptide" evidence="1">
    <location>
        <begin position="1"/>
        <end position="21"/>
    </location>
</feature>
<feature type="chain" id="PRO_5016402437" description="CopC domain-containing protein" evidence="1">
    <location>
        <begin position="22"/>
        <end position="246"/>
    </location>
</feature>